<dbReference type="Proteomes" id="UP000621266">
    <property type="component" value="Unassembled WGS sequence"/>
</dbReference>
<proteinExistence type="predicted"/>
<protein>
    <submittedName>
        <fullName evidence="8">Type II secretion protein F</fullName>
    </submittedName>
</protein>
<keyword evidence="9" id="KW-1185">Reference proteome</keyword>
<evidence type="ECO:0000256" key="5">
    <source>
        <dbReference type="ARBA" id="ARBA00023136"/>
    </source>
</evidence>
<dbReference type="PANTHER" id="PTHR35007:SF3">
    <property type="entry name" value="POSSIBLE CONSERVED ALANINE RICH MEMBRANE PROTEIN"/>
    <property type="match status" value="1"/>
</dbReference>
<keyword evidence="2" id="KW-1003">Cell membrane</keyword>
<evidence type="ECO:0000256" key="1">
    <source>
        <dbReference type="ARBA" id="ARBA00004651"/>
    </source>
</evidence>
<dbReference type="Pfam" id="PF00482">
    <property type="entry name" value="T2SSF"/>
    <property type="match status" value="1"/>
</dbReference>
<keyword evidence="4 6" id="KW-1133">Transmembrane helix</keyword>
<organism evidence="8 9">
    <name type="scientific">Streptomyces lycii</name>
    <dbReference type="NCBI Taxonomy" id="2654337"/>
    <lineage>
        <taxon>Bacteria</taxon>
        <taxon>Bacillati</taxon>
        <taxon>Actinomycetota</taxon>
        <taxon>Actinomycetes</taxon>
        <taxon>Kitasatosporales</taxon>
        <taxon>Streptomycetaceae</taxon>
        <taxon>Streptomyces</taxon>
    </lineage>
</organism>
<keyword evidence="5 6" id="KW-0472">Membrane</keyword>
<evidence type="ECO:0000313" key="9">
    <source>
        <dbReference type="Proteomes" id="UP000621266"/>
    </source>
</evidence>
<evidence type="ECO:0000256" key="6">
    <source>
        <dbReference type="SAM" id="Phobius"/>
    </source>
</evidence>
<comment type="caution">
    <text evidence="8">The sequence shown here is derived from an EMBL/GenBank/DDBJ whole genome shotgun (WGS) entry which is preliminary data.</text>
</comment>
<dbReference type="InterPro" id="IPR018076">
    <property type="entry name" value="T2SS_GspF_dom"/>
</dbReference>
<feature type="transmembrane region" description="Helical" evidence="6">
    <location>
        <begin position="240"/>
        <end position="265"/>
    </location>
</feature>
<evidence type="ECO:0000256" key="4">
    <source>
        <dbReference type="ARBA" id="ARBA00022989"/>
    </source>
</evidence>
<dbReference type="EMBL" id="WHPN01000308">
    <property type="protein sequence ID" value="KAF4407597.1"/>
    <property type="molecule type" value="Genomic_DNA"/>
</dbReference>
<evidence type="ECO:0000313" key="8">
    <source>
        <dbReference type="EMBL" id="KAF4407597.1"/>
    </source>
</evidence>
<dbReference type="PANTHER" id="PTHR35007">
    <property type="entry name" value="INTEGRAL MEMBRANE PROTEIN-RELATED"/>
    <property type="match status" value="1"/>
</dbReference>
<feature type="domain" description="Type II secretion system protein GspF" evidence="7">
    <location>
        <begin position="131"/>
        <end position="253"/>
    </location>
</feature>
<sequence length="268" mass="26698">MSAQGAAAVPSLWTMLGSAVAVTATVCAVRDARRGRTVRGRLVRLCPAGPSPGRCAGISQVAGGRFSALCAALRGWWPAVGTGLAVAALVGGVAGCVAAVAVGYGVRIRTRSLPARRPPWAEEADRLPLAADLLAACLAAGAGPREAAQAVGGSLGGPLGERLIRVAAELRLGAGPEAAWGRFGELPGAEPLARCLERAQSTGAPAVEPVTRLAADCRAERARAATAAARRAGVLATAPLGLCFLPAFLTIGVAPVLIGLAGQLLSGA</sequence>
<evidence type="ECO:0000259" key="7">
    <source>
        <dbReference type="Pfam" id="PF00482"/>
    </source>
</evidence>
<gene>
    <name evidence="8" type="ORF">GCU69_18885</name>
</gene>
<name>A0ABQ7FG76_9ACTN</name>
<feature type="transmembrane region" description="Helical" evidence="6">
    <location>
        <begin position="84"/>
        <end position="106"/>
    </location>
</feature>
<accession>A0ABQ7FG76</accession>
<reference evidence="8 9" key="1">
    <citation type="submission" date="2019-10" db="EMBL/GenBank/DDBJ databases">
        <title>Streptomyces tenebrisbrunneis sp.nov., an endogenous actinomycete isolated from of Lycium ruthenicum.</title>
        <authorList>
            <person name="Ma L."/>
        </authorList>
    </citation>
    <scope>NUCLEOTIDE SEQUENCE [LARGE SCALE GENOMIC DNA]</scope>
    <source>
        <strain evidence="8 9">TRM 66187</strain>
    </source>
</reference>
<evidence type="ECO:0000256" key="3">
    <source>
        <dbReference type="ARBA" id="ARBA00022692"/>
    </source>
</evidence>
<keyword evidence="3 6" id="KW-0812">Transmembrane</keyword>
<evidence type="ECO:0000256" key="2">
    <source>
        <dbReference type="ARBA" id="ARBA00022475"/>
    </source>
</evidence>
<comment type="subcellular location">
    <subcellularLocation>
        <location evidence="1">Cell membrane</location>
        <topology evidence="1">Multi-pass membrane protein</topology>
    </subcellularLocation>
</comment>